<dbReference type="AlphaFoldDB" id="A0A9P9YAN5"/>
<dbReference type="Proteomes" id="UP001059596">
    <property type="component" value="Unassembled WGS sequence"/>
</dbReference>
<protein>
    <submittedName>
        <fullName evidence="1">Uncharacterized protein</fullName>
    </submittedName>
</protein>
<evidence type="ECO:0000313" key="2">
    <source>
        <dbReference type="Proteomes" id="UP001059596"/>
    </source>
</evidence>
<gene>
    <name evidence="1" type="ORF">M5D96_013794</name>
</gene>
<proteinExistence type="predicted"/>
<comment type="caution">
    <text evidence="1">The sequence shown here is derived from an EMBL/GenBank/DDBJ whole genome shotgun (WGS) entry which is preliminary data.</text>
</comment>
<keyword evidence="2" id="KW-1185">Reference proteome</keyword>
<organism evidence="1 2">
    <name type="scientific">Drosophila gunungcola</name>
    <name type="common">fruit fly</name>
    <dbReference type="NCBI Taxonomy" id="103775"/>
    <lineage>
        <taxon>Eukaryota</taxon>
        <taxon>Metazoa</taxon>
        <taxon>Ecdysozoa</taxon>
        <taxon>Arthropoda</taxon>
        <taxon>Hexapoda</taxon>
        <taxon>Insecta</taxon>
        <taxon>Pterygota</taxon>
        <taxon>Neoptera</taxon>
        <taxon>Endopterygota</taxon>
        <taxon>Diptera</taxon>
        <taxon>Brachycera</taxon>
        <taxon>Muscomorpha</taxon>
        <taxon>Ephydroidea</taxon>
        <taxon>Drosophilidae</taxon>
        <taxon>Drosophila</taxon>
        <taxon>Sophophora</taxon>
    </lineage>
</organism>
<sequence length="18" mass="2026">MVVHQVQHDQSHGIAQVL</sequence>
<reference evidence="1" key="1">
    <citation type="journal article" date="2023" name="Genome Biol. Evol.">
        <title>Long-read-based Genome Assembly of Drosophila gunungcola Reveals Fewer Chemosensory Genes in Flower-breeding Species.</title>
        <authorList>
            <person name="Negi A."/>
            <person name="Liao B.Y."/>
            <person name="Yeh S.D."/>
        </authorList>
    </citation>
    <scope>NUCLEOTIDE SEQUENCE</scope>
    <source>
        <strain evidence="1">Sukarami</strain>
    </source>
</reference>
<dbReference type="EMBL" id="JAMKOV010000137">
    <property type="protein sequence ID" value="KAI8033431.1"/>
    <property type="molecule type" value="Genomic_DNA"/>
</dbReference>
<accession>A0A9P9YAN5</accession>
<evidence type="ECO:0000313" key="1">
    <source>
        <dbReference type="EMBL" id="KAI8033431.1"/>
    </source>
</evidence>
<name>A0A9P9YAN5_9MUSC</name>